<proteinExistence type="predicted"/>
<feature type="transmembrane region" description="Helical" evidence="5">
    <location>
        <begin position="361"/>
        <end position="383"/>
    </location>
</feature>
<dbReference type="PIRSF" id="PIRSF006060">
    <property type="entry name" value="AA_transporter"/>
    <property type="match status" value="1"/>
</dbReference>
<evidence type="ECO:0000256" key="5">
    <source>
        <dbReference type="SAM" id="Phobius"/>
    </source>
</evidence>
<dbReference type="InterPro" id="IPR002293">
    <property type="entry name" value="AA/rel_permease1"/>
</dbReference>
<sequence>MKMQREIGLLGLTFIGVSGVIGSGWLFAPLQAVQLAGPAAILAWVVGGAAMFLLALTFAEVSAMLPVAGGLGRLPQFSHGKTVAMVMGWSAWVGYSTTAPLEVEATLRYLGPHFPALQQAGSDSLSGFGLTIAIAMVGLFTLINYYGVKLFARINSGLTWIKLVIPVVVIVMLIITSFEPSNFTAAGGFAPHGMQGVFSAVSSGGVIVSYIGFRHTIDLAGETRNPGFTVPVALLLSVVICFLVYGGLQLAFIGALNPADIANGWDKLNVTGTFGAIGAVASGLGLLWVARLINLGAVVGPFGGALVSVGSNARLSYALGENGFFPRRIATLSDRGVPSAALLLNLVVSTLMFLFIPFEELLQICGAAVTLSFAVGPVVLLGLRRIDPDRPRPFRVPAGTIVATAAFAVATLVIYWGGWDTVWRLGLCLLVGLVLFLGRGLKHGLHDLDLAQAWWLLPYCAGLGIASYCSAYGGVGILPRGLDTILLVAFSIAILFAAARRPVSRETYEGYLAEDSGALATSRQTGP</sequence>
<feature type="transmembrane region" description="Helical" evidence="5">
    <location>
        <begin position="453"/>
        <end position="475"/>
    </location>
</feature>
<feature type="transmembrane region" description="Helical" evidence="5">
    <location>
        <begin position="160"/>
        <end position="178"/>
    </location>
</feature>
<dbReference type="GO" id="GO:0016020">
    <property type="term" value="C:membrane"/>
    <property type="evidence" value="ECO:0007669"/>
    <property type="project" value="UniProtKB-SubCell"/>
</dbReference>
<name>A0A1M7ZAV7_9HYPH</name>
<dbReference type="InterPro" id="IPR052962">
    <property type="entry name" value="AA_Transporter_AGT"/>
</dbReference>
<dbReference type="Pfam" id="PF13520">
    <property type="entry name" value="AA_permease_2"/>
    <property type="match status" value="1"/>
</dbReference>
<accession>A0A1M7ZAV7</accession>
<dbReference type="GO" id="GO:0022857">
    <property type="term" value="F:transmembrane transporter activity"/>
    <property type="evidence" value="ECO:0007669"/>
    <property type="project" value="InterPro"/>
</dbReference>
<dbReference type="EMBL" id="FRXO01000001">
    <property type="protein sequence ID" value="SHO61806.1"/>
    <property type="molecule type" value="Genomic_DNA"/>
</dbReference>
<feature type="transmembrane region" description="Helical" evidence="5">
    <location>
        <begin position="395"/>
        <end position="416"/>
    </location>
</feature>
<comment type="subcellular location">
    <subcellularLocation>
        <location evidence="1">Membrane</location>
        <topology evidence="1">Multi-pass membrane protein</topology>
    </subcellularLocation>
</comment>
<dbReference type="RefSeq" id="WP_244530749.1">
    <property type="nucleotide sequence ID" value="NZ_FRXO01000001.1"/>
</dbReference>
<gene>
    <name evidence="6" type="ORF">SAMN02745172_00903</name>
</gene>
<protein>
    <submittedName>
        <fullName evidence="6">Amino acid/polyamine/organocation transporter, APC superfamily</fullName>
    </submittedName>
</protein>
<evidence type="ECO:0000256" key="1">
    <source>
        <dbReference type="ARBA" id="ARBA00004141"/>
    </source>
</evidence>
<reference evidence="6 7" key="1">
    <citation type="submission" date="2016-12" db="EMBL/GenBank/DDBJ databases">
        <authorList>
            <person name="Song W.-J."/>
            <person name="Kurnit D.M."/>
        </authorList>
    </citation>
    <scope>NUCLEOTIDE SEQUENCE [LARGE SCALE GENOMIC DNA]</scope>
    <source>
        <strain evidence="6 7">DSM 19599</strain>
    </source>
</reference>
<feature type="transmembrane region" description="Helical" evidence="5">
    <location>
        <begin position="481"/>
        <end position="499"/>
    </location>
</feature>
<dbReference type="PANTHER" id="PTHR47547:SF1">
    <property type="entry name" value="ASPARTATE-PROTON SYMPORTER"/>
    <property type="match status" value="1"/>
</dbReference>
<keyword evidence="2 5" id="KW-0812">Transmembrane</keyword>
<feature type="transmembrane region" description="Helical" evidence="5">
    <location>
        <begin position="268"/>
        <end position="289"/>
    </location>
</feature>
<feature type="transmembrane region" description="Helical" evidence="5">
    <location>
        <begin position="7"/>
        <end position="28"/>
    </location>
</feature>
<keyword evidence="7" id="KW-1185">Reference proteome</keyword>
<dbReference type="Proteomes" id="UP000186406">
    <property type="component" value="Unassembled WGS sequence"/>
</dbReference>
<feature type="transmembrane region" description="Helical" evidence="5">
    <location>
        <begin position="82"/>
        <end position="101"/>
    </location>
</feature>
<evidence type="ECO:0000256" key="3">
    <source>
        <dbReference type="ARBA" id="ARBA00022989"/>
    </source>
</evidence>
<feature type="transmembrane region" description="Helical" evidence="5">
    <location>
        <begin position="40"/>
        <end position="61"/>
    </location>
</feature>
<feature type="transmembrane region" description="Helical" evidence="5">
    <location>
        <begin position="336"/>
        <end position="355"/>
    </location>
</feature>
<feature type="transmembrane region" description="Helical" evidence="5">
    <location>
        <begin position="422"/>
        <end position="441"/>
    </location>
</feature>
<evidence type="ECO:0000256" key="4">
    <source>
        <dbReference type="ARBA" id="ARBA00023136"/>
    </source>
</evidence>
<evidence type="ECO:0000313" key="6">
    <source>
        <dbReference type="EMBL" id="SHO61806.1"/>
    </source>
</evidence>
<dbReference type="Gene3D" id="1.20.1740.10">
    <property type="entry name" value="Amino acid/polyamine transporter I"/>
    <property type="match status" value="1"/>
</dbReference>
<dbReference type="AlphaFoldDB" id="A0A1M7ZAV7"/>
<dbReference type="STRING" id="1123029.SAMN02745172_00903"/>
<keyword evidence="3 5" id="KW-1133">Transmembrane helix</keyword>
<organism evidence="6 7">
    <name type="scientific">Pseudoxanthobacter soli DSM 19599</name>
    <dbReference type="NCBI Taxonomy" id="1123029"/>
    <lineage>
        <taxon>Bacteria</taxon>
        <taxon>Pseudomonadati</taxon>
        <taxon>Pseudomonadota</taxon>
        <taxon>Alphaproteobacteria</taxon>
        <taxon>Hyphomicrobiales</taxon>
        <taxon>Segnochrobactraceae</taxon>
        <taxon>Pseudoxanthobacter</taxon>
    </lineage>
</organism>
<evidence type="ECO:0000313" key="7">
    <source>
        <dbReference type="Proteomes" id="UP000186406"/>
    </source>
</evidence>
<evidence type="ECO:0000256" key="2">
    <source>
        <dbReference type="ARBA" id="ARBA00022692"/>
    </source>
</evidence>
<keyword evidence="4 5" id="KW-0472">Membrane</keyword>
<feature type="transmembrane region" description="Helical" evidence="5">
    <location>
        <begin position="125"/>
        <end position="148"/>
    </location>
</feature>
<feature type="transmembrane region" description="Helical" evidence="5">
    <location>
        <begin position="232"/>
        <end position="256"/>
    </location>
</feature>
<dbReference type="PANTHER" id="PTHR47547">
    <property type="match status" value="1"/>
</dbReference>